<dbReference type="Gene3D" id="3.40.50.1010">
    <property type="entry name" value="5'-nuclease"/>
    <property type="match status" value="1"/>
</dbReference>
<sequence length="145" mass="16909">MDHKRFFFTIYATASNIWCYYFNKSSKEHEDVCLAVEQILSTGEIAINSVVVMEVAHYLFRQTPLYAEVFLDTFLSYPFHFFELDIKTVHHAIQILHQYSSFGIGGRDATIIASMEVFQIKYLMTNDKAFQHVKSIEVINPVQNR</sequence>
<gene>
    <name evidence="2" type="ORF">DLD82_10495</name>
</gene>
<protein>
    <recommendedName>
        <fullName evidence="1">PIN domain-containing protein</fullName>
    </recommendedName>
</protein>
<evidence type="ECO:0000313" key="2">
    <source>
        <dbReference type="EMBL" id="PWR73647.1"/>
    </source>
</evidence>
<dbReference type="InterPro" id="IPR002716">
    <property type="entry name" value="PIN_dom"/>
</dbReference>
<reference evidence="2 3" key="1">
    <citation type="submission" date="2018-05" db="EMBL/GenBank/DDBJ databases">
        <title>Draft genome of Methanospirillum stamsii Pt1.</title>
        <authorList>
            <person name="Dueholm M.S."/>
            <person name="Nielsen P.H."/>
            <person name="Bakmann L.F."/>
            <person name="Otzen D.E."/>
        </authorList>
    </citation>
    <scope>NUCLEOTIDE SEQUENCE [LARGE SCALE GENOMIC DNA]</scope>
    <source>
        <strain evidence="2 3">Pt1</strain>
    </source>
</reference>
<dbReference type="RefSeq" id="WP_109941059.1">
    <property type="nucleotide sequence ID" value="NZ_CP176366.1"/>
</dbReference>
<name>A0A2V2NBC8_9EURY</name>
<feature type="domain" description="PIN" evidence="1">
    <location>
        <begin position="15"/>
        <end position="134"/>
    </location>
</feature>
<dbReference type="GeneID" id="97608624"/>
<accession>A0A2V2NBC8</accession>
<evidence type="ECO:0000259" key="1">
    <source>
        <dbReference type="Pfam" id="PF01850"/>
    </source>
</evidence>
<dbReference type="CDD" id="cd09854">
    <property type="entry name" value="PIN_VapC-like"/>
    <property type="match status" value="1"/>
</dbReference>
<dbReference type="Proteomes" id="UP000245934">
    <property type="component" value="Unassembled WGS sequence"/>
</dbReference>
<evidence type="ECO:0000313" key="3">
    <source>
        <dbReference type="Proteomes" id="UP000245934"/>
    </source>
</evidence>
<dbReference type="EMBL" id="QGMZ01000018">
    <property type="protein sequence ID" value="PWR73647.1"/>
    <property type="molecule type" value="Genomic_DNA"/>
</dbReference>
<organism evidence="2 3">
    <name type="scientific">Methanospirillum stamsii</name>
    <dbReference type="NCBI Taxonomy" id="1277351"/>
    <lineage>
        <taxon>Archaea</taxon>
        <taxon>Methanobacteriati</taxon>
        <taxon>Methanobacteriota</taxon>
        <taxon>Stenosarchaea group</taxon>
        <taxon>Methanomicrobia</taxon>
        <taxon>Methanomicrobiales</taxon>
        <taxon>Methanospirillaceae</taxon>
        <taxon>Methanospirillum</taxon>
    </lineage>
</organism>
<comment type="caution">
    <text evidence="2">The sequence shown here is derived from an EMBL/GenBank/DDBJ whole genome shotgun (WGS) entry which is preliminary data.</text>
</comment>
<dbReference type="SUPFAM" id="SSF88723">
    <property type="entry name" value="PIN domain-like"/>
    <property type="match status" value="1"/>
</dbReference>
<dbReference type="Pfam" id="PF01850">
    <property type="entry name" value="PIN"/>
    <property type="match status" value="1"/>
</dbReference>
<dbReference type="AlphaFoldDB" id="A0A2V2NBC8"/>
<proteinExistence type="predicted"/>
<dbReference type="InterPro" id="IPR029060">
    <property type="entry name" value="PIN-like_dom_sf"/>
</dbReference>
<keyword evidence="3" id="KW-1185">Reference proteome</keyword>